<evidence type="ECO:0000256" key="1">
    <source>
        <dbReference type="SAM" id="Phobius"/>
    </source>
</evidence>
<keyword evidence="1" id="KW-1133">Transmembrane helix</keyword>
<dbReference type="AlphaFoldDB" id="A0A1H0YTW9"/>
<dbReference type="Pfam" id="PF00174">
    <property type="entry name" value="Oxidored_molyb"/>
    <property type="match status" value="1"/>
</dbReference>
<dbReference type="PANTHER" id="PTHR43032">
    <property type="entry name" value="PROTEIN-METHIONINE-SULFOXIDE REDUCTASE"/>
    <property type="match status" value="1"/>
</dbReference>
<proteinExistence type="predicted"/>
<feature type="transmembrane region" description="Helical" evidence="1">
    <location>
        <begin position="12"/>
        <end position="32"/>
    </location>
</feature>
<sequence>MNRKQLAWIHHIHATVLILLLLTGISLYVSFFRTLFNEWKIPLVAIHIVIAIFYIGIMLISIYQAFLYGKKRAPIKKFNIWLFVLLFSLWLSSGILMYFQHLVPVWVRNNSVIIHDWSTWIVIPWILIHGYGHLFNVRIPWPNWWRGRKQVPDWISENKLGRRDITKSLLLFLVFLFLGGWIRWISPILSIPENEEKRRGYFRIYNVTNDYPRYEEEDWKVAIEDLNQVREELTMKDMRKLPWYSIVDDFHCVTGWSVRGVELRGIYLKNLLEPYYANHPNDIYVTVYSGDELYYDSFTISQLLDEEAMLIFELDGLPLKRSQGFPCRLYHPNMYGYKSVKWVTRIQLTAGREQGYWQTNGDYDLDGYL</sequence>
<feature type="domain" description="Oxidoreductase molybdopterin-binding" evidence="2">
    <location>
        <begin position="211"/>
        <end position="357"/>
    </location>
</feature>
<dbReference type="EMBL" id="FNKD01000001">
    <property type="protein sequence ID" value="SDQ18570.1"/>
    <property type="molecule type" value="Genomic_DNA"/>
</dbReference>
<name>A0A1H0YTW9_9BACI</name>
<dbReference type="RefSeq" id="WP_175559432.1">
    <property type="nucleotide sequence ID" value="NZ_FNKD01000001.1"/>
</dbReference>
<dbReference type="GO" id="GO:0016020">
    <property type="term" value="C:membrane"/>
    <property type="evidence" value="ECO:0007669"/>
    <property type="project" value="InterPro"/>
</dbReference>
<keyword evidence="4" id="KW-1185">Reference proteome</keyword>
<feature type="transmembrane region" description="Helical" evidence="1">
    <location>
        <begin position="119"/>
        <end position="139"/>
    </location>
</feature>
<dbReference type="InterPro" id="IPR016174">
    <property type="entry name" value="Di-haem_cyt_TM"/>
</dbReference>
<gene>
    <name evidence="3" type="ORF">SAMN05216231_0850</name>
</gene>
<dbReference type="InterPro" id="IPR000572">
    <property type="entry name" value="OxRdtase_Mopterin-bd_dom"/>
</dbReference>
<dbReference type="Proteomes" id="UP000199444">
    <property type="component" value="Unassembled WGS sequence"/>
</dbReference>
<dbReference type="SUPFAM" id="SSF56524">
    <property type="entry name" value="Oxidoreductase molybdopterin-binding domain"/>
    <property type="match status" value="1"/>
</dbReference>
<accession>A0A1H0YTW9</accession>
<keyword evidence="1" id="KW-0472">Membrane</keyword>
<dbReference type="Gene3D" id="3.90.420.10">
    <property type="entry name" value="Oxidoreductase, molybdopterin-binding domain"/>
    <property type="match status" value="1"/>
</dbReference>
<dbReference type="InterPro" id="IPR036374">
    <property type="entry name" value="OxRdtase_Mopterin-bd_sf"/>
</dbReference>
<feature type="transmembrane region" description="Helical" evidence="1">
    <location>
        <begin position="44"/>
        <end position="66"/>
    </location>
</feature>
<evidence type="ECO:0000259" key="2">
    <source>
        <dbReference type="Pfam" id="PF00174"/>
    </source>
</evidence>
<feature type="transmembrane region" description="Helical" evidence="1">
    <location>
        <begin position="78"/>
        <end position="99"/>
    </location>
</feature>
<dbReference type="STRING" id="553311.SAMN05216231_0850"/>
<dbReference type="SUPFAM" id="SSF81342">
    <property type="entry name" value="Transmembrane di-heme cytochromes"/>
    <property type="match status" value="1"/>
</dbReference>
<organism evidence="3 4">
    <name type="scientific">Virgibacillus salinus</name>
    <dbReference type="NCBI Taxonomy" id="553311"/>
    <lineage>
        <taxon>Bacteria</taxon>
        <taxon>Bacillati</taxon>
        <taxon>Bacillota</taxon>
        <taxon>Bacilli</taxon>
        <taxon>Bacillales</taxon>
        <taxon>Bacillaceae</taxon>
        <taxon>Virgibacillus</taxon>
    </lineage>
</organism>
<evidence type="ECO:0000313" key="4">
    <source>
        <dbReference type="Proteomes" id="UP000199444"/>
    </source>
</evidence>
<keyword evidence="1" id="KW-0812">Transmembrane</keyword>
<dbReference type="Gene3D" id="1.20.950.20">
    <property type="entry name" value="Transmembrane di-heme cytochromes, Chain C"/>
    <property type="match status" value="1"/>
</dbReference>
<feature type="transmembrane region" description="Helical" evidence="1">
    <location>
        <begin position="169"/>
        <end position="189"/>
    </location>
</feature>
<dbReference type="GO" id="GO:0022904">
    <property type="term" value="P:respiratory electron transport chain"/>
    <property type="evidence" value="ECO:0007669"/>
    <property type="project" value="InterPro"/>
</dbReference>
<protein>
    <submittedName>
        <fullName evidence="3">Oxidoreductase molybdopterin binding domain-containing protein</fullName>
    </submittedName>
</protein>
<evidence type="ECO:0000313" key="3">
    <source>
        <dbReference type="EMBL" id="SDQ18570.1"/>
    </source>
</evidence>
<reference evidence="3 4" key="1">
    <citation type="submission" date="2016-10" db="EMBL/GenBank/DDBJ databases">
        <authorList>
            <person name="de Groot N.N."/>
        </authorList>
    </citation>
    <scope>NUCLEOTIDE SEQUENCE [LARGE SCALE GENOMIC DNA]</scope>
    <source>
        <strain evidence="3 4">CGMCC 1.10449</strain>
    </source>
</reference>